<name>A0A1X0RNY6_RHIZD</name>
<dbReference type="EMBL" id="KV921517">
    <property type="protein sequence ID" value="ORE13700.1"/>
    <property type="molecule type" value="Genomic_DNA"/>
</dbReference>
<keyword evidence="1" id="KW-0732">Signal</keyword>
<proteinExistence type="predicted"/>
<reference evidence="2 3" key="1">
    <citation type="journal article" date="2016" name="Proc. Natl. Acad. Sci. U.S.A.">
        <title>Lipid metabolic changes in an early divergent fungus govern the establishment of a mutualistic symbiosis with endobacteria.</title>
        <authorList>
            <person name="Lastovetsky O.A."/>
            <person name="Gaspar M.L."/>
            <person name="Mondo S.J."/>
            <person name="LaButti K.M."/>
            <person name="Sandor L."/>
            <person name="Grigoriev I.V."/>
            <person name="Henry S.A."/>
            <person name="Pawlowska T.E."/>
        </authorList>
    </citation>
    <scope>NUCLEOTIDE SEQUENCE [LARGE SCALE GENOMIC DNA]</scope>
    <source>
        <strain evidence="2 3">ATCC 11559</strain>
    </source>
</reference>
<dbReference type="AlphaFoldDB" id="A0A1X0RNY6"/>
<gene>
    <name evidence="2" type="ORF">BCV71DRAFT_63434</name>
</gene>
<accession>A0A1X0RNY6</accession>
<evidence type="ECO:0000313" key="2">
    <source>
        <dbReference type="EMBL" id="ORE13700.1"/>
    </source>
</evidence>
<feature type="signal peptide" evidence="1">
    <location>
        <begin position="1"/>
        <end position="21"/>
    </location>
</feature>
<dbReference type="Proteomes" id="UP000242381">
    <property type="component" value="Unassembled WGS sequence"/>
</dbReference>
<protein>
    <submittedName>
        <fullName evidence="2">Uncharacterized protein</fullName>
    </submittedName>
</protein>
<evidence type="ECO:0000256" key="1">
    <source>
        <dbReference type="SAM" id="SignalP"/>
    </source>
</evidence>
<organism evidence="2 3">
    <name type="scientific">Rhizopus microsporus</name>
    <dbReference type="NCBI Taxonomy" id="58291"/>
    <lineage>
        <taxon>Eukaryota</taxon>
        <taxon>Fungi</taxon>
        <taxon>Fungi incertae sedis</taxon>
        <taxon>Mucoromycota</taxon>
        <taxon>Mucoromycotina</taxon>
        <taxon>Mucoromycetes</taxon>
        <taxon>Mucorales</taxon>
        <taxon>Mucorineae</taxon>
        <taxon>Rhizopodaceae</taxon>
        <taxon>Rhizopus</taxon>
    </lineage>
</organism>
<evidence type="ECO:0000313" key="3">
    <source>
        <dbReference type="Proteomes" id="UP000242381"/>
    </source>
</evidence>
<feature type="chain" id="PRO_5012371498" evidence="1">
    <location>
        <begin position="22"/>
        <end position="123"/>
    </location>
</feature>
<sequence>MEAHATLVAFVTALWAGVVWTVPIPYVDHFMKQIDRKEKMTRTVAVIQGIYASTTASRKKEKKVYLHYFSWGGVNCNVCQSDQACQPVKGASATCMKTAVGLKSMHAWCATTSNIAPVLYTCN</sequence>